<sequence>MIDSPTERPRLIFLTQFYDPEPAYKGQAFAEAVREMGYDVEVVTGFPNYPGGRLYDGYRIWPWQRSVENGIRITRLAMYPSHNAGKVGRIANYLSFFCSAFLYLCFAARRANLIYVYHPPLTVGLAAAASRWLHGRPVIVDIHDLWPDTLPATGMISSPRILRWIDHAASWMYRNVQFIILHTEGFGTKLLERGVPQEKMKTIIGWCNEHRLPDNPPEGIARLTTAPGLKLLYAGNLGPAQALDSVLGAAEILQRNGQPTLATFCFLGDGVSKDKLEKRAGELGLENVVFLPRVSARDVPAYLDAADALLVHLRDEPLFQITLPSKTQAYLYAGKPIIMAVLGEAACLIERADAGLCIRPEDPEAMAKAVRRLAHMSSDEREAMGERGRVYYERELSMERGLRQFSEIFDRITQLSTFDYRHGRD</sequence>
<dbReference type="InterPro" id="IPR001296">
    <property type="entry name" value="Glyco_trans_1"/>
</dbReference>
<dbReference type="EMBL" id="RCWN01000001">
    <property type="protein sequence ID" value="RLQ87386.1"/>
    <property type="molecule type" value="Genomic_DNA"/>
</dbReference>
<evidence type="ECO:0000313" key="4">
    <source>
        <dbReference type="Proteomes" id="UP000281094"/>
    </source>
</evidence>
<dbReference type="Gene3D" id="3.40.50.2000">
    <property type="entry name" value="Glycogen Phosphorylase B"/>
    <property type="match status" value="2"/>
</dbReference>
<reference evidence="3 4" key="1">
    <citation type="submission" date="2018-10" db="EMBL/GenBank/DDBJ databases">
        <title>Notoacmeibacter sp. M2BS9Y-3-1, whole genome shotgun sequence.</title>
        <authorList>
            <person name="Tuo L."/>
        </authorList>
    </citation>
    <scope>NUCLEOTIDE SEQUENCE [LARGE SCALE GENOMIC DNA]</scope>
    <source>
        <strain evidence="3 4">M2BS9Y-3-1</strain>
    </source>
</reference>
<evidence type="ECO:0000259" key="1">
    <source>
        <dbReference type="Pfam" id="PF00534"/>
    </source>
</evidence>
<dbReference type="InterPro" id="IPR028098">
    <property type="entry name" value="Glyco_trans_4-like_N"/>
</dbReference>
<evidence type="ECO:0000313" key="3">
    <source>
        <dbReference type="EMBL" id="RLQ87386.1"/>
    </source>
</evidence>
<evidence type="ECO:0000259" key="2">
    <source>
        <dbReference type="Pfam" id="PF13579"/>
    </source>
</evidence>
<feature type="domain" description="Glycosyl transferase family 1" evidence="1">
    <location>
        <begin position="230"/>
        <end position="389"/>
    </location>
</feature>
<dbReference type="PANTHER" id="PTHR12526">
    <property type="entry name" value="GLYCOSYLTRANSFERASE"/>
    <property type="match status" value="1"/>
</dbReference>
<protein>
    <submittedName>
        <fullName evidence="3">Glycosyltransferase WbuB</fullName>
    </submittedName>
</protein>
<dbReference type="RefSeq" id="WP_121644354.1">
    <property type="nucleotide sequence ID" value="NZ_RCWN01000001.1"/>
</dbReference>
<dbReference type="GO" id="GO:0016757">
    <property type="term" value="F:glycosyltransferase activity"/>
    <property type="evidence" value="ECO:0007669"/>
    <property type="project" value="InterPro"/>
</dbReference>
<keyword evidence="3" id="KW-0808">Transferase</keyword>
<dbReference type="Pfam" id="PF00534">
    <property type="entry name" value="Glycos_transf_1"/>
    <property type="match status" value="1"/>
</dbReference>
<name>A0A3L7J9U2_9HYPH</name>
<comment type="caution">
    <text evidence="3">The sequence shown here is derived from an EMBL/GenBank/DDBJ whole genome shotgun (WGS) entry which is preliminary data.</text>
</comment>
<dbReference type="PANTHER" id="PTHR12526:SF622">
    <property type="entry name" value="GLYCOSYLTRANSFERASE (GROUP I)"/>
    <property type="match status" value="1"/>
</dbReference>
<organism evidence="3 4">
    <name type="scientific">Notoacmeibacter ruber</name>
    <dbReference type="NCBI Taxonomy" id="2670375"/>
    <lineage>
        <taxon>Bacteria</taxon>
        <taxon>Pseudomonadati</taxon>
        <taxon>Pseudomonadota</taxon>
        <taxon>Alphaproteobacteria</taxon>
        <taxon>Hyphomicrobiales</taxon>
        <taxon>Notoacmeibacteraceae</taxon>
        <taxon>Notoacmeibacter</taxon>
    </lineage>
</organism>
<proteinExistence type="predicted"/>
<keyword evidence="4" id="KW-1185">Reference proteome</keyword>
<dbReference type="AlphaFoldDB" id="A0A3L7J9U2"/>
<dbReference type="Proteomes" id="UP000281094">
    <property type="component" value="Unassembled WGS sequence"/>
</dbReference>
<feature type="domain" description="Glycosyltransferase subfamily 4-like N-terminal" evidence="2">
    <location>
        <begin position="29"/>
        <end position="203"/>
    </location>
</feature>
<dbReference type="Pfam" id="PF13579">
    <property type="entry name" value="Glyco_trans_4_4"/>
    <property type="match status" value="1"/>
</dbReference>
<accession>A0A3L7J9U2</accession>
<gene>
    <name evidence="3" type="ORF">D8780_03350</name>
</gene>
<dbReference type="SUPFAM" id="SSF53756">
    <property type="entry name" value="UDP-Glycosyltransferase/glycogen phosphorylase"/>
    <property type="match status" value="1"/>
</dbReference>
<dbReference type="CDD" id="cd03794">
    <property type="entry name" value="GT4_WbuB-like"/>
    <property type="match status" value="1"/>
</dbReference>